<keyword evidence="2" id="KW-0378">Hydrolase</keyword>
<keyword evidence="3" id="KW-1185">Reference proteome</keyword>
<organism evidence="2 3">
    <name type="scientific">Adhaeretor mobilis</name>
    <dbReference type="NCBI Taxonomy" id="1930276"/>
    <lineage>
        <taxon>Bacteria</taxon>
        <taxon>Pseudomonadati</taxon>
        <taxon>Planctomycetota</taxon>
        <taxon>Planctomycetia</taxon>
        <taxon>Pirellulales</taxon>
        <taxon>Lacipirellulaceae</taxon>
        <taxon>Adhaeretor</taxon>
    </lineage>
</organism>
<evidence type="ECO:0000259" key="1">
    <source>
        <dbReference type="Pfam" id="PF04909"/>
    </source>
</evidence>
<protein>
    <submittedName>
        <fullName evidence="2">Amidohydrolase</fullName>
    </submittedName>
</protein>
<evidence type="ECO:0000313" key="2">
    <source>
        <dbReference type="EMBL" id="QDS98202.1"/>
    </source>
</evidence>
<dbReference type="Gene3D" id="3.20.20.140">
    <property type="entry name" value="Metal-dependent hydrolases"/>
    <property type="match status" value="1"/>
</dbReference>
<dbReference type="KEGG" id="amob:HG15A2_14750"/>
<name>A0A517MTL6_9BACT</name>
<dbReference type="InterPro" id="IPR006680">
    <property type="entry name" value="Amidohydro-rel"/>
</dbReference>
<evidence type="ECO:0000313" key="3">
    <source>
        <dbReference type="Proteomes" id="UP000319852"/>
    </source>
</evidence>
<dbReference type="EMBL" id="CP036263">
    <property type="protein sequence ID" value="QDS98202.1"/>
    <property type="molecule type" value="Genomic_DNA"/>
</dbReference>
<dbReference type="RefSeq" id="WP_145059173.1">
    <property type="nucleotide sequence ID" value="NZ_CP036263.1"/>
</dbReference>
<dbReference type="GO" id="GO:0016787">
    <property type="term" value="F:hydrolase activity"/>
    <property type="evidence" value="ECO:0007669"/>
    <property type="project" value="UniProtKB-KW"/>
</dbReference>
<accession>A0A517MTL6</accession>
<sequence length="372" mass="42687">MTATPLYHVWDYSNTDRKFWEEHLEAWLPERIFDAHTHVQEPQHRIISMTDAMRKQYWVNEVFEPISAADAQRCYEQVFPDRSFSCLAFGVPSLEFDVEAGNKQLASDADERGWKSLAVTLPSMSAAELSEELDRPSVVGAKPYYALISHDPTSRDKHLEASIFDFLPHHQLELLNTRQAWVTLHVPRAGRLCDPKNIREVQTIREKYPDIALVIAHLGRCYTLEHAKEALPQLANDHGLYFDTSAVLNPAVLRFALETVEPERILYGTDNPIFYMRGRRSWSGATYKNYTNYPFHFNQQREAPEIEANYTLYMYEALKAFKSGCDDLALDRLSIERMFSKNAESLIARANCKKELRSSCSGDLPSNGSCQP</sequence>
<proteinExistence type="predicted"/>
<feature type="domain" description="Amidohydrolase-related" evidence="1">
    <location>
        <begin position="106"/>
        <end position="295"/>
    </location>
</feature>
<dbReference type="Pfam" id="PF04909">
    <property type="entry name" value="Amidohydro_2"/>
    <property type="match status" value="1"/>
</dbReference>
<dbReference type="SUPFAM" id="SSF51556">
    <property type="entry name" value="Metallo-dependent hydrolases"/>
    <property type="match status" value="1"/>
</dbReference>
<dbReference type="Proteomes" id="UP000319852">
    <property type="component" value="Chromosome"/>
</dbReference>
<gene>
    <name evidence="2" type="ORF">HG15A2_14750</name>
</gene>
<reference evidence="2 3" key="1">
    <citation type="submission" date="2019-02" db="EMBL/GenBank/DDBJ databases">
        <title>Deep-cultivation of Planctomycetes and their phenomic and genomic characterization uncovers novel biology.</title>
        <authorList>
            <person name="Wiegand S."/>
            <person name="Jogler M."/>
            <person name="Boedeker C."/>
            <person name="Pinto D."/>
            <person name="Vollmers J."/>
            <person name="Rivas-Marin E."/>
            <person name="Kohn T."/>
            <person name="Peeters S.H."/>
            <person name="Heuer A."/>
            <person name="Rast P."/>
            <person name="Oberbeckmann S."/>
            <person name="Bunk B."/>
            <person name="Jeske O."/>
            <person name="Meyerdierks A."/>
            <person name="Storesund J.E."/>
            <person name="Kallscheuer N."/>
            <person name="Luecker S."/>
            <person name="Lage O.M."/>
            <person name="Pohl T."/>
            <person name="Merkel B.J."/>
            <person name="Hornburger P."/>
            <person name="Mueller R.-W."/>
            <person name="Bruemmer F."/>
            <person name="Labrenz M."/>
            <person name="Spormann A.M."/>
            <person name="Op den Camp H."/>
            <person name="Overmann J."/>
            <person name="Amann R."/>
            <person name="Jetten M.S.M."/>
            <person name="Mascher T."/>
            <person name="Medema M.H."/>
            <person name="Devos D.P."/>
            <person name="Kaster A.-K."/>
            <person name="Ovreas L."/>
            <person name="Rohde M."/>
            <person name="Galperin M.Y."/>
            <person name="Jogler C."/>
        </authorList>
    </citation>
    <scope>NUCLEOTIDE SEQUENCE [LARGE SCALE GENOMIC DNA]</scope>
    <source>
        <strain evidence="2 3">HG15A2</strain>
    </source>
</reference>
<dbReference type="OrthoDB" id="9771932at2"/>
<dbReference type="InterPro" id="IPR032466">
    <property type="entry name" value="Metal_Hydrolase"/>
</dbReference>
<dbReference type="AlphaFoldDB" id="A0A517MTL6"/>